<keyword evidence="2" id="KW-0472">Membrane</keyword>
<evidence type="ECO:0000313" key="5">
    <source>
        <dbReference type="Proteomes" id="UP000215767"/>
    </source>
</evidence>
<accession>A0A261UML2</accession>
<dbReference type="EMBL" id="NEVS01000004">
    <property type="protein sequence ID" value="OZI62530.1"/>
    <property type="molecule type" value="Genomic_DNA"/>
</dbReference>
<evidence type="ECO:0000256" key="2">
    <source>
        <dbReference type="SAM" id="Phobius"/>
    </source>
</evidence>
<dbReference type="AlphaFoldDB" id="A0A261UML2"/>
<proteinExistence type="predicted"/>
<dbReference type="InterPro" id="IPR052016">
    <property type="entry name" value="Bact_Sigma-Reg"/>
</dbReference>
<dbReference type="GO" id="GO:0016791">
    <property type="term" value="F:phosphatase activity"/>
    <property type="evidence" value="ECO:0007669"/>
    <property type="project" value="TreeGrafter"/>
</dbReference>
<gene>
    <name evidence="4" type="ORF">CAL28_25560</name>
</gene>
<dbReference type="RefSeq" id="WP_094843903.1">
    <property type="nucleotide sequence ID" value="NZ_NEVS01000004.1"/>
</dbReference>
<evidence type="ECO:0000259" key="3">
    <source>
        <dbReference type="PROSITE" id="PS50885"/>
    </source>
</evidence>
<comment type="caution">
    <text evidence="4">The sequence shown here is derived from an EMBL/GenBank/DDBJ whole genome shotgun (WGS) entry which is preliminary data.</text>
</comment>
<keyword evidence="5" id="KW-1185">Reference proteome</keyword>
<keyword evidence="4" id="KW-0808">Transferase</keyword>
<dbReference type="InterPro" id="IPR001932">
    <property type="entry name" value="PPM-type_phosphatase-like_dom"/>
</dbReference>
<dbReference type="CDD" id="cd06225">
    <property type="entry name" value="HAMP"/>
    <property type="match status" value="1"/>
</dbReference>
<name>A0A261UML2_9BORD</name>
<dbReference type="SMART" id="SM00331">
    <property type="entry name" value="PP2C_SIG"/>
    <property type="match status" value="1"/>
</dbReference>
<dbReference type="GO" id="GO:0016301">
    <property type="term" value="F:kinase activity"/>
    <property type="evidence" value="ECO:0007669"/>
    <property type="project" value="UniProtKB-KW"/>
</dbReference>
<feature type="domain" description="HAMP" evidence="3">
    <location>
        <begin position="336"/>
        <end position="388"/>
    </location>
</feature>
<protein>
    <submittedName>
        <fullName evidence="4">Histidine kinase</fullName>
    </submittedName>
</protein>
<feature type="transmembrane region" description="Helical" evidence="2">
    <location>
        <begin position="312"/>
        <end position="334"/>
    </location>
</feature>
<dbReference type="GO" id="GO:0007165">
    <property type="term" value="P:signal transduction"/>
    <property type="evidence" value="ECO:0007669"/>
    <property type="project" value="InterPro"/>
</dbReference>
<dbReference type="Pfam" id="PF00672">
    <property type="entry name" value="HAMP"/>
    <property type="match status" value="1"/>
</dbReference>
<dbReference type="SUPFAM" id="SSF158472">
    <property type="entry name" value="HAMP domain-like"/>
    <property type="match status" value="1"/>
</dbReference>
<dbReference type="NCBIfam" id="NF038263">
    <property type="entry name" value="prot_phos_SiaA"/>
    <property type="match status" value="1"/>
</dbReference>
<dbReference type="InterPro" id="IPR036457">
    <property type="entry name" value="PPM-type-like_dom_sf"/>
</dbReference>
<dbReference type="GO" id="GO:0016020">
    <property type="term" value="C:membrane"/>
    <property type="evidence" value="ECO:0007669"/>
    <property type="project" value="InterPro"/>
</dbReference>
<dbReference type="PANTHER" id="PTHR43156">
    <property type="entry name" value="STAGE II SPORULATION PROTEIN E-RELATED"/>
    <property type="match status" value="1"/>
</dbReference>
<keyword evidence="2" id="KW-0812">Transmembrane</keyword>
<dbReference type="Gene3D" id="3.30.450.20">
    <property type="entry name" value="PAS domain"/>
    <property type="match status" value="1"/>
</dbReference>
<reference evidence="5" key="1">
    <citation type="submission" date="2017-05" db="EMBL/GenBank/DDBJ databases">
        <title>Complete and WGS of Bordetella genogroups.</title>
        <authorList>
            <person name="Spilker T."/>
            <person name="Lipuma J."/>
        </authorList>
    </citation>
    <scope>NUCLEOTIDE SEQUENCE [LARGE SCALE GENOMIC DNA]</scope>
    <source>
        <strain evidence="5">AU8856</strain>
    </source>
</reference>
<dbReference type="PANTHER" id="PTHR43156:SF9">
    <property type="entry name" value="HAMP DOMAIN-CONTAINING PROTEIN"/>
    <property type="match status" value="1"/>
</dbReference>
<dbReference type="OrthoDB" id="5496380at2"/>
<dbReference type="Gene3D" id="3.60.40.10">
    <property type="entry name" value="PPM-type phosphatase domain"/>
    <property type="match status" value="1"/>
</dbReference>
<dbReference type="Gene3D" id="6.10.340.10">
    <property type="match status" value="1"/>
</dbReference>
<dbReference type="PROSITE" id="PS50885">
    <property type="entry name" value="HAMP"/>
    <property type="match status" value="1"/>
</dbReference>
<dbReference type="Pfam" id="PF07228">
    <property type="entry name" value="SpoIIE"/>
    <property type="match status" value="1"/>
</dbReference>
<evidence type="ECO:0000313" key="4">
    <source>
        <dbReference type="EMBL" id="OZI62530.1"/>
    </source>
</evidence>
<dbReference type="SMART" id="SM00304">
    <property type="entry name" value="HAMP"/>
    <property type="match status" value="1"/>
</dbReference>
<dbReference type="InterPro" id="IPR003660">
    <property type="entry name" value="HAMP_dom"/>
</dbReference>
<keyword evidence="2" id="KW-1133">Transmembrane helix</keyword>
<keyword evidence="1" id="KW-0378">Hydrolase</keyword>
<evidence type="ECO:0000256" key="1">
    <source>
        <dbReference type="ARBA" id="ARBA00022801"/>
    </source>
</evidence>
<sequence length="662" mass="72425">MAKLGLRAKSLLALVLACLLALIPTALLGWHAMEQVREHFGRAYADNFALLSRQRILAPVARELALSQRLAQSQLAIDWMRDENNADKRDRFFKEAEGYRAALRSHAYFLINAASGKYYFNEAGKPFSDAPRYQLHPGDPEDRWFYDSLRSSADYNINVNPDGKLKLTRVWFNVIVRDQGKPLAIGGASLDLSDFLHEFVGSGEPGVTPIIIDEKGSIQAHPDPALIDYNSGAVEDGKRGRIFTLIQDEAGRAALAQALRDAPKTPDAAQAIWVRLQGKRQLMSVSYVPELHWYVLAAVDLHAARIVDTAGLWPAAAAVVLLICGLLAAFGYAVNRLVLRPIRKLQQSARAIADGRYDVGLPKGGADEIGDLSRAFGVMAEKVRTHTQELESKVRERTRALEAANLAMASANKKIGDSIDYASLIQQAILPRRQMAQSLGTHHFVMWKPRDVVGGDFYVFRADGDNCLLGVMDCAGHGVPGALMTMLVRAAVDVAIAETGPSDPAAILARTDAAIRAMLADMQVPHALATNTDAGLVYIDRASGKLLFAGAKISLYETDGVDCREHRGARRALGDKRQGEYANLTLPLAAGMTFYLSTDGFLDQAGGDHGFGFGSTRFTRTLIEMARLPLGAQAEALDRVLEEYRGDLPQRDDITILSFRFE</sequence>
<organism evidence="4 5">
    <name type="scientific">Bordetella genomosp. 11</name>
    <dbReference type="NCBI Taxonomy" id="1416808"/>
    <lineage>
        <taxon>Bacteria</taxon>
        <taxon>Pseudomonadati</taxon>
        <taxon>Pseudomonadota</taxon>
        <taxon>Betaproteobacteria</taxon>
        <taxon>Burkholderiales</taxon>
        <taxon>Alcaligenaceae</taxon>
        <taxon>Bordetella</taxon>
    </lineage>
</organism>
<keyword evidence="4" id="KW-0418">Kinase</keyword>
<dbReference type="Proteomes" id="UP000215767">
    <property type="component" value="Unassembled WGS sequence"/>
</dbReference>